<feature type="domain" description="Glycosyltransferase subfamily 4-like N-terminal" evidence="2">
    <location>
        <begin position="21"/>
        <end position="221"/>
    </location>
</feature>
<evidence type="ECO:0008006" key="5">
    <source>
        <dbReference type="Google" id="ProtNLM"/>
    </source>
</evidence>
<dbReference type="EMBL" id="MGDD01000320">
    <property type="protein sequence ID" value="OGL42510.1"/>
    <property type="molecule type" value="Genomic_DNA"/>
</dbReference>
<gene>
    <name evidence="3" type="ORF">A2161_09770</name>
</gene>
<dbReference type="InterPro" id="IPR050194">
    <property type="entry name" value="Glycosyltransferase_grp1"/>
</dbReference>
<sequence>MINSNKINITAVNTLFHPDKGGATVVCKNLYENLSDRFKISFFNGRIDDQNSYLHSVYYRADRIKGLAVNIYNLFPPNISSWIDGTMESNYYNPSINPVFADFIKDQQPSIIHFHSLQWLGAQLIILAKESGAKTVLTMHDWWWICPRQFLVKKDGSLCNYLDLPESCTCIDEEFFLKRSKFLQKCLYHVDTIIVPSQTLKKSLVDSGQIKQPIVVIENGIIFPGNAKSHRNERHKPIVFSYLGTDSWLKGSQLLVEAAKLIENKKFQLKMHGFPVSSDIVRKSMVLLAKKALLHPLKATRKVFTILQSKISRKSIPSQITFHRIFETHELDTILADTDVVIIPSIQRESYSLVARESLIRKIPVITSDCGGPQELIQNGINGLIFPTGDTEALADCMKRIISETNLLDDLRHGIQNIKIPLISDQVAETEFLYFKLLNE</sequence>
<evidence type="ECO:0000259" key="2">
    <source>
        <dbReference type="Pfam" id="PF13439"/>
    </source>
</evidence>
<reference evidence="3 4" key="1">
    <citation type="journal article" date="2016" name="Nat. Commun.">
        <title>Thousands of microbial genomes shed light on interconnected biogeochemical processes in an aquifer system.</title>
        <authorList>
            <person name="Anantharaman K."/>
            <person name="Brown C.T."/>
            <person name="Hug L.A."/>
            <person name="Sharon I."/>
            <person name="Castelle C.J."/>
            <person name="Probst A.J."/>
            <person name="Thomas B.C."/>
            <person name="Singh A."/>
            <person name="Wilkins M.J."/>
            <person name="Karaoz U."/>
            <person name="Brodie E.L."/>
            <person name="Williams K.H."/>
            <person name="Hubbard S.S."/>
            <person name="Banfield J.F."/>
        </authorList>
    </citation>
    <scope>NUCLEOTIDE SEQUENCE [LARGE SCALE GENOMIC DNA]</scope>
</reference>
<name>A0A1F7RMF1_9BACT</name>
<dbReference type="Proteomes" id="UP000179266">
    <property type="component" value="Unassembled WGS sequence"/>
</dbReference>
<comment type="caution">
    <text evidence="3">The sequence shown here is derived from an EMBL/GenBank/DDBJ whole genome shotgun (WGS) entry which is preliminary data.</text>
</comment>
<protein>
    <recommendedName>
        <fullName evidence="5">Glycosyltransferase subfamily 4-like N-terminal domain-containing protein</fullName>
    </recommendedName>
</protein>
<dbReference type="InterPro" id="IPR028098">
    <property type="entry name" value="Glyco_trans_4-like_N"/>
</dbReference>
<dbReference type="PANTHER" id="PTHR45947:SF13">
    <property type="entry name" value="TRANSFERASE"/>
    <property type="match status" value="1"/>
</dbReference>
<dbReference type="SUPFAM" id="SSF53756">
    <property type="entry name" value="UDP-Glycosyltransferase/glycogen phosphorylase"/>
    <property type="match status" value="1"/>
</dbReference>
<dbReference type="CDD" id="cd03823">
    <property type="entry name" value="GT4_ExpE7-like"/>
    <property type="match status" value="1"/>
</dbReference>
<evidence type="ECO:0000313" key="4">
    <source>
        <dbReference type="Proteomes" id="UP000179266"/>
    </source>
</evidence>
<proteinExistence type="predicted"/>
<dbReference type="AlphaFoldDB" id="A0A1F7RMF1"/>
<dbReference type="Pfam" id="PF00534">
    <property type="entry name" value="Glycos_transf_1"/>
    <property type="match status" value="1"/>
</dbReference>
<dbReference type="PANTHER" id="PTHR45947">
    <property type="entry name" value="SULFOQUINOVOSYL TRANSFERASE SQD2"/>
    <property type="match status" value="1"/>
</dbReference>
<dbReference type="Gene3D" id="3.40.50.2000">
    <property type="entry name" value="Glycogen Phosphorylase B"/>
    <property type="match status" value="2"/>
</dbReference>
<evidence type="ECO:0000313" key="3">
    <source>
        <dbReference type="EMBL" id="OGL42510.1"/>
    </source>
</evidence>
<organism evidence="3 4">
    <name type="scientific">Candidatus Schekmanbacteria bacterium RBG_13_48_7</name>
    <dbReference type="NCBI Taxonomy" id="1817878"/>
    <lineage>
        <taxon>Bacteria</taxon>
        <taxon>Candidatus Schekmaniibacteriota</taxon>
    </lineage>
</organism>
<dbReference type="InterPro" id="IPR001296">
    <property type="entry name" value="Glyco_trans_1"/>
</dbReference>
<dbReference type="Pfam" id="PF13439">
    <property type="entry name" value="Glyco_transf_4"/>
    <property type="match status" value="1"/>
</dbReference>
<feature type="domain" description="Glycosyl transferase family 1" evidence="1">
    <location>
        <begin position="232"/>
        <end position="412"/>
    </location>
</feature>
<accession>A0A1F7RMF1</accession>
<evidence type="ECO:0000259" key="1">
    <source>
        <dbReference type="Pfam" id="PF00534"/>
    </source>
</evidence>
<dbReference type="GO" id="GO:0016757">
    <property type="term" value="F:glycosyltransferase activity"/>
    <property type="evidence" value="ECO:0007669"/>
    <property type="project" value="InterPro"/>
</dbReference>